<evidence type="ECO:0000256" key="1">
    <source>
        <dbReference type="SAM" id="MobiDB-lite"/>
    </source>
</evidence>
<protein>
    <submittedName>
        <fullName evidence="3">Uncharacterized protein</fullName>
    </submittedName>
</protein>
<reference evidence="3" key="1">
    <citation type="journal article" date="2010" name="Science">
        <title>Plasticity of animal genome architecture unmasked by rapid evolution of a pelagic tunicate.</title>
        <authorList>
            <person name="Denoeud F."/>
            <person name="Henriet S."/>
            <person name="Mungpakdee S."/>
            <person name="Aury J.M."/>
            <person name="Da Silva C."/>
            <person name="Brinkmann H."/>
            <person name="Mikhaleva J."/>
            <person name="Olsen L.C."/>
            <person name="Jubin C."/>
            <person name="Canestro C."/>
            <person name="Bouquet J.M."/>
            <person name="Danks G."/>
            <person name="Poulain J."/>
            <person name="Campsteijn C."/>
            <person name="Adamski M."/>
            <person name="Cross I."/>
            <person name="Yadetie F."/>
            <person name="Muffato M."/>
            <person name="Louis A."/>
            <person name="Butcher S."/>
            <person name="Tsagkogeorga G."/>
            <person name="Konrad A."/>
            <person name="Singh S."/>
            <person name="Jensen M.F."/>
            <person name="Cong E.H."/>
            <person name="Eikeseth-Otteraa H."/>
            <person name="Noel B."/>
            <person name="Anthouard V."/>
            <person name="Porcel B.M."/>
            <person name="Kachouri-Lafond R."/>
            <person name="Nishino A."/>
            <person name="Ugolini M."/>
            <person name="Chourrout P."/>
            <person name="Nishida H."/>
            <person name="Aasland R."/>
            <person name="Huzurbazar S."/>
            <person name="Westhof E."/>
            <person name="Delsuc F."/>
            <person name="Lehrach H."/>
            <person name="Reinhardt R."/>
            <person name="Weissenbach J."/>
            <person name="Roy S.W."/>
            <person name="Artiguenave F."/>
            <person name="Postlethwait J.H."/>
            <person name="Manak J.R."/>
            <person name="Thompson E.M."/>
            <person name="Jaillon O."/>
            <person name="Du Pasquier L."/>
            <person name="Boudinot P."/>
            <person name="Liberles D.A."/>
            <person name="Volff J.N."/>
            <person name="Philippe H."/>
            <person name="Lenhard B."/>
            <person name="Roest Crollius H."/>
            <person name="Wincker P."/>
            <person name="Chourrout D."/>
        </authorList>
    </citation>
    <scope>NUCLEOTIDE SEQUENCE [LARGE SCALE GENOMIC DNA]</scope>
</reference>
<organism evidence="3">
    <name type="scientific">Oikopleura dioica</name>
    <name type="common">Tunicate</name>
    <dbReference type="NCBI Taxonomy" id="34765"/>
    <lineage>
        <taxon>Eukaryota</taxon>
        <taxon>Metazoa</taxon>
        <taxon>Chordata</taxon>
        <taxon>Tunicata</taxon>
        <taxon>Appendicularia</taxon>
        <taxon>Copelata</taxon>
        <taxon>Oikopleuridae</taxon>
        <taxon>Oikopleura</taxon>
    </lineage>
</organism>
<evidence type="ECO:0000256" key="2">
    <source>
        <dbReference type="SAM" id="Phobius"/>
    </source>
</evidence>
<dbReference type="InParanoid" id="E4XDD6"/>
<keyword evidence="2" id="KW-0472">Membrane</keyword>
<dbReference type="AlphaFoldDB" id="E4XDD6"/>
<accession>E4XDD6</accession>
<gene>
    <name evidence="3" type="ORF">GSOID_T00008177001</name>
</gene>
<keyword evidence="2" id="KW-0812">Transmembrane</keyword>
<feature type="region of interest" description="Disordered" evidence="1">
    <location>
        <begin position="379"/>
        <end position="420"/>
    </location>
</feature>
<feature type="compositionally biased region" description="Acidic residues" evidence="1">
    <location>
        <begin position="386"/>
        <end position="398"/>
    </location>
</feature>
<feature type="compositionally biased region" description="Polar residues" evidence="1">
    <location>
        <begin position="69"/>
        <end position="85"/>
    </location>
</feature>
<keyword evidence="4" id="KW-1185">Reference proteome</keyword>
<proteinExistence type="predicted"/>
<evidence type="ECO:0000313" key="3">
    <source>
        <dbReference type="EMBL" id="CBY19174.1"/>
    </source>
</evidence>
<feature type="transmembrane region" description="Helical" evidence="2">
    <location>
        <begin position="155"/>
        <end position="178"/>
    </location>
</feature>
<feature type="region of interest" description="Disordered" evidence="1">
    <location>
        <begin position="59"/>
        <end position="85"/>
    </location>
</feature>
<dbReference type="Proteomes" id="UP000001307">
    <property type="component" value="Unassembled WGS sequence"/>
</dbReference>
<name>E4XDD6_OIKDI</name>
<feature type="region of interest" description="Disordered" evidence="1">
    <location>
        <begin position="108"/>
        <end position="129"/>
    </location>
</feature>
<evidence type="ECO:0000313" key="4">
    <source>
        <dbReference type="Proteomes" id="UP000001307"/>
    </source>
</evidence>
<dbReference type="EMBL" id="FN653039">
    <property type="protein sequence ID" value="CBY19174.1"/>
    <property type="molecule type" value="Genomic_DNA"/>
</dbReference>
<keyword evidence="2" id="KW-1133">Transmembrane helix</keyword>
<sequence length="420" mass="46090">MNQAPEVSSLASTSEFQFVAPLPVNGVLSRGQSTRTLSRELLDPLSRSCQSIVQNQVQPVAHGTPTLPRPQQVTNGPPQSGTPVTSSAAMFGFGNGQQDYVPLQSMPGMPGFHSHPTATMHQAHHHPHGNPLIAKKKFSRKVTSGCKVFTCNPCLAFIFGALCSVLIYMIVAAFTSCLPDFHRAQAFTSGGNLVEPVHVANARNRRDADYDKPWRRELGEPWNHERSYDSDKCAVEPWFAQQLATASGRLGQKNALSLEEWKDLCIQNLDAHLQMCENHILTVWTITHACETDLPSSLWHVGPLLASDVGPNDWPRALDGTTDEQVQVEGIPVDLEDNPLFVVDKPLENKSYSGFQMRQSVKFSYESIYEVEIEGPSTFVASGSGDETEFYDDNEPGDAIEFGSSDEFASGDKPGIANDF</sequence>